<dbReference type="EMBL" id="QJKJ01008029">
    <property type="protein sequence ID" value="RDX81044.1"/>
    <property type="molecule type" value="Genomic_DNA"/>
</dbReference>
<reference evidence="1" key="1">
    <citation type="submission" date="2018-05" db="EMBL/GenBank/DDBJ databases">
        <title>Draft genome of Mucuna pruriens seed.</title>
        <authorList>
            <person name="Nnadi N.E."/>
            <person name="Vos R."/>
            <person name="Hasami M.H."/>
            <person name="Devisetty U.K."/>
            <person name="Aguiy J.C."/>
        </authorList>
    </citation>
    <scope>NUCLEOTIDE SEQUENCE [LARGE SCALE GENOMIC DNA]</scope>
    <source>
        <strain evidence="1">JCA_2017</strain>
    </source>
</reference>
<feature type="non-terminal residue" evidence="1">
    <location>
        <position position="1"/>
    </location>
</feature>
<evidence type="ECO:0000313" key="1">
    <source>
        <dbReference type="EMBL" id="RDX81044.1"/>
    </source>
</evidence>
<sequence length="69" mass="8434">MEVRGEMVTWTSFQESFLRKHFPVITKNKKEYEFLSKYITYFEYLLRFYNNRSLRIGSAISSRKAYDMS</sequence>
<evidence type="ECO:0000313" key="2">
    <source>
        <dbReference type="Proteomes" id="UP000257109"/>
    </source>
</evidence>
<gene>
    <name evidence="1" type="ORF">CR513_38340</name>
</gene>
<proteinExistence type="predicted"/>
<accession>A0A371FRT2</accession>
<comment type="caution">
    <text evidence="1">The sequence shown here is derived from an EMBL/GenBank/DDBJ whole genome shotgun (WGS) entry which is preliminary data.</text>
</comment>
<protein>
    <recommendedName>
        <fullName evidence="3">Retrotransposon gag domain-containing protein</fullName>
    </recommendedName>
</protein>
<organism evidence="1 2">
    <name type="scientific">Mucuna pruriens</name>
    <name type="common">Velvet bean</name>
    <name type="synonym">Dolichos pruriens</name>
    <dbReference type="NCBI Taxonomy" id="157652"/>
    <lineage>
        <taxon>Eukaryota</taxon>
        <taxon>Viridiplantae</taxon>
        <taxon>Streptophyta</taxon>
        <taxon>Embryophyta</taxon>
        <taxon>Tracheophyta</taxon>
        <taxon>Spermatophyta</taxon>
        <taxon>Magnoliopsida</taxon>
        <taxon>eudicotyledons</taxon>
        <taxon>Gunneridae</taxon>
        <taxon>Pentapetalae</taxon>
        <taxon>rosids</taxon>
        <taxon>fabids</taxon>
        <taxon>Fabales</taxon>
        <taxon>Fabaceae</taxon>
        <taxon>Papilionoideae</taxon>
        <taxon>50 kb inversion clade</taxon>
        <taxon>NPAAA clade</taxon>
        <taxon>indigoferoid/millettioid clade</taxon>
        <taxon>Phaseoleae</taxon>
        <taxon>Mucuna</taxon>
    </lineage>
</organism>
<dbReference type="AlphaFoldDB" id="A0A371FRT2"/>
<dbReference type="Proteomes" id="UP000257109">
    <property type="component" value="Unassembled WGS sequence"/>
</dbReference>
<keyword evidence="2" id="KW-1185">Reference proteome</keyword>
<name>A0A371FRT2_MUCPR</name>
<evidence type="ECO:0008006" key="3">
    <source>
        <dbReference type="Google" id="ProtNLM"/>
    </source>
</evidence>